<dbReference type="Pfam" id="PF13456">
    <property type="entry name" value="RVT_3"/>
    <property type="match status" value="1"/>
</dbReference>
<proteinExistence type="predicted"/>
<evidence type="ECO:0000259" key="3">
    <source>
        <dbReference type="PROSITE" id="PS50158"/>
    </source>
</evidence>
<dbReference type="GO" id="GO:0003676">
    <property type="term" value="F:nucleic acid binding"/>
    <property type="evidence" value="ECO:0007669"/>
    <property type="project" value="InterPro"/>
</dbReference>
<dbReference type="PANTHER" id="PTHR47074">
    <property type="entry name" value="BNAC02G40300D PROTEIN"/>
    <property type="match status" value="1"/>
</dbReference>
<dbReference type="SUPFAM" id="SSF53098">
    <property type="entry name" value="Ribonuclease H-like"/>
    <property type="match status" value="1"/>
</dbReference>
<feature type="domain" description="CCHC-type" evidence="3">
    <location>
        <begin position="15"/>
        <end position="30"/>
    </location>
</feature>
<dbReference type="InterPro" id="IPR001878">
    <property type="entry name" value="Znf_CCHC"/>
</dbReference>
<accession>A0AA39RXF0</accession>
<dbReference type="InterPro" id="IPR052929">
    <property type="entry name" value="RNase_H-like_EbsB-rel"/>
</dbReference>
<keyword evidence="5" id="KW-1185">Reference proteome</keyword>
<dbReference type="Gene3D" id="3.60.10.10">
    <property type="entry name" value="Endonuclease/exonuclease/phosphatase"/>
    <property type="match status" value="1"/>
</dbReference>
<dbReference type="InterPro" id="IPR002156">
    <property type="entry name" value="RNaseH_domain"/>
</dbReference>
<protein>
    <recommendedName>
        <fullName evidence="3">CCHC-type domain-containing protein</fullName>
    </recommendedName>
</protein>
<evidence type="ECO:0000256" key="1">
    <source>
        <dbReference type="PROSITE-ProRule" id="PRU00047"/>
    </source>
</evidence>
<evidence type="ECO:0000313" key="4">
    <source>
        <dbReference type="EMBL" id="KAK0583306.1"/>
    </source>
</evidence>
<dbReference type="EMBL" id="JAUESC010000384">
    <property type="protein sequence ID" value="KAK0583306.1"/>
    <property type="molecule type" value="Genomic_DNA"/>
</dbReference>
<sequence>MATIVVRYERLPELCFHCGILGHPLRECPSRRPSEEDGRPLKYGAWIRAGISLGEEPRGKRPRGDGDRHYGAMRQGPLESKVAHQWKPKGVLSPPAVEIQGSPGLVPNAGHQLSAKLKGKAKISTVENQEACDSASIIPFKTGTAKIIGNSSEGIVSSLEKLIQPTREVSAVHNDYEKISNVSDLENVMETAADSDPPILAENQELVNIENFAFNEKKVGSNVKGPKSNRRGRPKLGVAHASPYKKDSKAKFRVSGSGLSTKGIRLGPGIEFAKDNWFDVAVENWGATSVKENAGPLEVGLAEEVSEKNGGNEKPYTLLSAFRDTLNFCEFRDLGFRGSPFTWWNRRSGNAAIFERLDRGLGTSSWCDLFPFISVSHLPFWGSDHRPLLISFDSRPRSWQPNSGGRRSRFHMEEMWTKFPECEELISSSWKGNATTSGLNVTHEKINKCAVNLSSWSRHRFGGNRRRIECLKKELEAHLNVRRRLDVHDCCPVCHNSSESIPHLFWQCCRAVEVWRVLLGDKVFQSLSASGFPEVAVGLSSSVNRDMLHLFVIGCWLLWTNRNNIVHGAAGWEAADLVAWIVDFAAEFREANEFNHKEILSYQPVWKPPALGGFKINCDASFRLRSGKAGIGVIIRDHMGNAIAAKSSPVQNCSSVEMLEAHACLEGLQLAFDVGISGVILESDAVGVIKLLSDHVIPRSELGSIIRASLSLGSSVNLLSSEAVRRGANSVAHSLAQLALSLDGSSVWLDGLPPDIYKLVCFDSSSIGCPV</sequence>
<evidence type="ECO:0000313" key="5">
    <source>
        <dbReference type="Proteomes" id="UP001168877"/>
    </source>
</evidence>
<dbReference type="InterPro" id="IPR036397">
    <property type="entry name" value="RNaseH_sf"/>
</dbReference>
<dbReference type="PANTHER" id="PTHR47074:SF11">
    <property type="entry name" value="REVERSE TRANSCRIPTASE-LIKE PROTEIN"/>
    <property type="match status" value="1"/>
</dbReference>
<name>A0AA39RXF0_ACESA</name>
<dbReference type="Pfam" id="PF14392">
    <property type="entry name" value="zf-CCHC_4"/>
    <property type="match status" value="1"/>
</dbReference>
<dbReference type="SUPFAM" id="SSF56219">
    <property type="entry name" value="DNase I-like"/>
    <property type="match status" value="1"/>
</dbReference>
<comment type="caution">
    <text evidence="4">The sequence shown here is derived from an EMBL/GenBank/DDBJ whole genome shotgun (WGS) entry which is preliminary data.</text>
</comment>
<keyword evidence="1" id="KW-0863">Zinc-finger</keyword>
<dbReference type="InterPro" id="IPR012337">
    <property type="entry name" value="RNaseH-like_sf"/>
</dbReference>
<dbReference type="InterPro" id="IPR036875">
    <property type="entry name" value="Znf_CCHC_sf"/>
</dbReference>
<gene>
    <name evidence="4" type="ORF">LWI29_035564</name>
</gene>
<dbReference type="GO" id="GO:0004523">
    <property type="term" value="F:RNA-DNA hybrid ribonuclease activity"/>
    <property type="evidence" value="ECO:0007669"/>
    <property type="project" value="InterPro"/>
</dbReference>
<dbReference type="SUPFAM" id="SSF57756">
    <property type="entry name" value="Retrovirus zinc finger-like domains"/>
    <property type="match status" value="1"/>
</dbReference>
<feature type="region of interest" description="Disordered" evidence="2">
    <location>
        <begin position="220"/>
        <end position="239"/>
    </location>
</feature>
<dbReference type="InterPro" id="IPR025836">
    <property type="entry name" value="Zn_knuckle_CX2CX4HX4C"/>
</dbReference>
<dbReference type="GO" id="GO:0008270">
    <property type="term" value="F:zinc ion binding"/>
    <property type="evidence" value="ECO:0007669"/>
    <property type="project" value="UniProtKB-KW"/>
</dbReference>
<dbReference type="InterPro" id="IPR044730">
    <property type="entry name" value="RNase_H-like_dom_plant"/>
</dbReference>
<keyword evidence="1" id="KW-0862">Zinc</keyword>
<dbReference type="PROSITE" id="PS50158">
    <property type="entry name" value="ZF_CCHC"/>
    <property type="match status" value="1"/>
</dbReference>
<reference evidence="4" key="2">
    <citation type="submission" date="2023-06" db="EMBL/GenBank/DDBJ databases">
        <authorList>
            <person name="Swenson N.G."/>
            <person name="Wegrzyn J.L."/>
            <person name="Mcevoy S.L."/>
        </authorList>
    </citation>
    <scope>NUCLEOTIDE SEQUENCE</scope>
    <source>
        <strain evidence="4">NS2018</strain>
        <tissue evidence="4">Leaf</tissue>
    </source>
</reference>
<dbReference type="Proteomes" id="UP001168877">
    <property type="component" value="Unassembled WGS sequence"/>
</dbReference>
<evidence type="ECO:0000256" key="2">
    <source>
        <dbReference type="SAM" id="MobiDB-lite"/>
    </source>
</evidence>
<dbReference type="AlphaFoldDB" id="A0AA39RXF0"/>
<organism evidence="4 5">
    <name type="scientific">Acer saccharum</name>
    <name type="common">Sugar maple</name>
    <dbReference type="NCBI Taxonomy" id="4024"/>
    <lineage>
        <taxon>Eukaryota</taxon>
        <taxon>Viridiplantae</taxon>
        <taxon>Streptophyta</taxon>
        <taxon>Embryophyta</taxon>
        <taxon>Tracheophyta</taxon>
        <taxon>Spermatophyta</taxon>
        <taxon>Magnoliopsida</taxon>
        <taxon>eudicotyledons</taxon>
        <taxon>Gunneridae</taxon>
        <taxon>Pentapetalae</taxon>
        <taxon>rosids</taxon>
        <taxon>malvids</taxon>
        <taxon>Sapindales</taxon>
        <taxon>Sapindaceae</taxon>
        <taxon>Hippocastanoideae</taxon>
        <taxon>Acereae</taxon>
        <taxon>Acer</taxon>
    </lineage>
</organism>
<dbReference type="CDD" id="cd06222">
    <property type="entry name" value="RNase_H_like"/>
    <property type="match status" value="1"/>
</dbReference>
<keyword evidence="1" id="KW-0479">Metal-binding</keyword>
<dbReference type="InterPro" id="IPR036691">
    <property type="entry name" value="Endo/exonu/phosph_ase_sf"/>
</dbReference>
<dbReference type="Gene3D" id="3.30.420.10">
    <property type="entry name" value="Ribonuclease H-like superfamily/Ribonuclease H"/>
    <property type="match status" value="1"/>
</dbReference>
<reference evidence="4" key="1">
    <citation type="journal article" date="2022" name="Plant J.">
        <title>Strategies of tolerance reflected in two North American maple genomes.</title>
        <authorList>
            <person name="McEvoy S.L."/>
            <person name="Sezen U.U."/>
            <person name="Trouern-Trend A."/>
            <person name="McMahon S.M."/>
            <person name="Schaberg P.G."/>
            <person name="Yang J."/>
            <person name="Wegrzyn J.L."/>
            <person name="Swenson N.G."/>
        </authorList>
    </citation>
    <scope>NUCLEOTIDE SEQUENCE</scope>
    <source>
        <strain evidence="4">NS2018</strain>
    </source>
</reference>